<organism evidence="1 2">
    <name type="scientific">Aspergillus kawachii</name>
    <name type="common">White koji mold</name>
    <name type="synonym">Aspergillus awamori var. kawachi</name>
    <dbReference type="NCBI Taxonomy" id="1069201"/>
    <lineage>
        <taxon>Eukaryota</taxon>
        <taxon>Fungi</taxon>
        <taxon>Dikarya</taxon>
        <taxon>Ascomycota</taxon>
        <taxon>Pezizomycotina</taxon>
        <taxon>Eurotiomycetes</taxon>
        <taxon>Eurotiomycetidae</taxon>
        <taxon>Eurotiales</taxon>
        <taxon>Aspergillaceae</taxon>
        <taxon>Aspergillus</taxon>
        <taxon>Aspergillus subgen. Circumdati</taxon>
    </lineage>
</organism>
<dbReference type="AlphaFoldDB" id="A0A146FM85"/>
<evidence type="ECO:0000313" key="1">
    <source>
        <dbReference type="EMBL" id="GAT26499.1"/>
    </source>
</evidence>
<name>A0A146FM85_ASPKA</name>
<reference evidence="2" key="2">
    <citation type="submission" date="2016-02" db="EMBL/GenBank/DDBJ databases">
        <title>Genome sequencing of Aspergillus luchuensis NBRC 4314.</title>
        <authorList>
            <person name="Yamada O."/>
        </authorList>
    </citation>
    <scope>NUCLEOTIDE SEQUENCE [LARGE SCALE GENOMIC DNA]</scope>
    <source>
        <strain evidence="2">RIB 2604</strain>
    </source>
</reference>
<evidence type="ECO:0000313" key="2">
    <source>
        <dbReference type="Proteomes" id="UP000075230"/>
    </source>
</evidence>
<comment type="caution">
    <text evidence="1">The sequence shown here is derived from an EMBL/GenBank/DDBJ whole genome shotgun (WGS) entry which is preliminary data.</text>
</comment>
<proteinExistence type="predicted"/>
<protein>
    <submittedName>
        <fullName evidence="1">Similar to An16g01890</fullName>
    </submittedName>
</protein>
<sequence>MGVRSPIFIALWNRALTMPDLVAGTNKSSRWRNWLARTTVNREVESSILSRDVHFLYTIWCCRRP</sequence>
<dbReference type="EMBL" id="BCWF01000021">
    <property type="protein sequence ID" value="GAT26499.1"/>
    <property type="molecule type" value="Genomic_DNA"/>
</dbReference>
<reference evidence="1 2" key="1">
    <citation type="journal article" date="2016" name="DNA Res.">
        <title>Genome sequence of Aspergillus luchuensis NBRC 4314.</title>
        <authorList>
            <person name="Yamada O."/>
            <person name="Machida M."/>
            <person name="Hosoyama A."/>
            <person name="Goto M."/>
            <person name="Takahashi T."/>
            <person name="Futagami T."/>
            <person name="Yamagata Y."/>
            <person name="Takeuchi M."/>
            <person name="Kobayashi T."/>
            <person name="Koike H."/>
            <person name="Abe K."/>
            <person name="Asai K."/>
            <person name="Arita M."/>
            <person name="Fujita N."/>
            <person name="Fukuda K."/>
            <person name="Higa K."/>
            <person name="Horikawa H."/>
            <person name="Ishikawa T."/>
            <person name="Jinno K."/>
            <person name="Kato Y."/>
            <person name="Kirimura K."/>
            <person name="Mizutani O."/>
            <person name="Nakasone K."/>
            <person name="Sano M."/>
            <person name="Shiraishi Y."/>
            <person name="Tsukahara M."/>
            <person name="Gomi K."/>
        </authorList>
    </citation>
    <scope>NUCLEOTIDE SEQUENCE [LARGE SCALE GENOMIC DNA]</scope>
    <source>
        <strain evidence="1 2">RIB 2604</strain>
    </source>
</reference>
<gene>
    <name evidence="1" type="ORF">RIB2604_02101770</name>
</gene>
<accession>A0A146FM85</accession>
<dbReference type="Proteomes" id="UP000075230">
    <property type="component" value="Unassembled WGS sequence"/>
</dbReference>